<sequence>MDQAGILAQLDAADDDSCFADLGNGYSFAVDARLHGYRDAGRRALIVVRRTRTGSNWPESGSL</sequence>
<proteinExistence type="predicted"/>
<keyword evidence="2" id="KW-1185">Reference proteome</keyword>
<dbReference type="Proteomes" id="UP000660611">
    <property type="component" value="Unassembled WGS sequence"/>
</dbReference>
<dbReference type="EMBL" id="BONQ01000030">
    <property type="protein sequence ID" value="GIG44038.1"/>
    <property type="molecule type" value="Genomic_DNA"/>
</dbReference>
<dbReference type="AlphaFoldDB" id="A0A919UAV6"/>
<evidence type="ECO:0000313" key="1">
    <source>
        <dbReference type="EMBL" id="GIG44038.1"/>
    </source>
</evidence>
<dbReference type="Pfam" id="PF22535">
    <property type="entry name" value="DUF7003"/>
    <property type="match status" value="1"/>
</dbReference>
<dbReference type="InterPro" id="IPR054272">
    <property type="entry name" value="DUF7003"/>
</dbReference>
<protein>
    <submittedName>
        <fullName evidence="1">Uncharacterized protein</fullName>
    </submittedName>
</protein>
<name>A0A919UAV6_9ACTN</name>
<organism evidence="1 2">
    <name type="scientific">Dactylosporangium siamense</name>
    <dbReference type="NCBI Taxonomy" id="685454"/>
    <lineage>
        <taxon>Bacteria</taxon>
        <taxon>Bacillati</taxon>
        <taxon>Actinomycetota</taxon>
        <taxon>Actinomycetes</taxon>
        <taxon>Micromonosporales</taxon>
        <taxon>Micromonosporaceae</taxon>
        <taxon>Dactylosporangium</taxon>
    </lineage>
</organism>
<gene>
    <name evidence="1" type="ORF">Dsi01nite_020790</name>
</gene>
<comment type="caution">
    <text evidence="1">The sequence shown here is derived from an EMBL/GenBank/DDBJ whole genome shotgun (WGS) entry which is preliminary data.</text>
</comment>
<evidence type="ECO:0000313" key="2">
    <source>
        <dbReference type="Proteomes" id="UP000660611"/>
    </source>
</evidence>
<accession>A0A919UAV6</accession>
<dbReference type="RefSeq" id="WP_203845889.1">
    <property type="nucleotide sequence ID" value="NZ_BAAAVW010000006.1"/>
</dbReference>
<reference evidence="1" key="1">
    <citation type="submission" date="2021-01" db="EMBL/GenBank/DDBJ databases">
        <title>Whole genome shotgun sequence of Dactylosporangium siamense NBRC 106093.</title>
        <authorList>
            <person name="Komaki H."/>
            <person name="Tamura T."/>
        </authorList>
    </citation>
    <scope>NUCLEOTIDE SEQUENCE</scope>
    <source>
        <strain evidence="1">NBRC 106093</strain>
    </source>
</reference>